<dbReference type="PANTHER" id="PTHR19957:SF38">
    <property type="entry name" value="LD27581P"/>
    <property type="match status" value="1"/>
</dbReference>
<gene>
    <name evidence="6" type="ORF">CYMTET_13245</name>
</gene>
<dbReference type="GO" id="GO:0000149">
    <property type="term" value="F:SNARE binding"/>
    <property type="evidence" value="ECO:0007669"/>
    <property type="project" value="TreeGrafter"/>
</dbReference>
<name>A0AAE0GIW8_9CHLO</name>
<dbReference type="PROSITE" id="PS00914">
    <property type="entry name" value="SYNTAXIN"/>
    <property type="match status" value="1"/>
</dbReference>
<evidence type="ECO:0000313" key="6">
    <source>
        <dbReference type="EMBL" id="KAK3278847.1"/>
    </source>
</evidence>
<keyword evidence="4" id="KW-0472">Membrane</keyword>
<dbReference type="AlphaFoldDB" id="A0AAE0GIW8"/>
<feature type="transmembrane region" description="Helical" evidence="4">
    <location>
        <begin position="245"/>
        <end position="265"/>
    </location>
</feature>
<keyword evidence="7" id="KW-1185">Reference proteome</keyword>
<dbReference type="GO" id="GO:0006906">
    <property type="term" value="P:vesicle fusion"/>
    <property type="evidence" value="ECO:0007669"/>
    <property type="project" value="TreeGrafter"/>
</dbReference>
<dbReference type="EMBL" id="LGRX02005256">
    <property type="protein sequence ID" value="KAK3278847.1"/>
    <property type="molecule type" value="Genomic_DNA"/>
</dbReference>
<dbReference type="InterPro" id="IPR045242">
    <property type="entry name" value="Syntaxin"/>
</dbReference>
<keyword evidence="2" id="KW-0653">Protein transport</keyword>
<evidence type="ECO:0000256" key="3">
    <source>
        <dbReference type="SAM" id="MobiDB-lite"/>
    </source>
</evidence>
<evidence type="ECO:0000313" key="7">
    <source>
        <dbReference type="Proteomes" id="UP001190700"/>
    </source>
</evidence>
<dbReference type="PROSITE" id="PS50192">
    <property type="entry name" value="T_SNARE"/>
    <property type="match status" value="1"/>
</dbReference>
<dbReference type="Proteomes" id="UP001190700">
    <property type="component" value="Unassembled WGS sequence"/>
</dbReference>
<dbReference type="SMART" id="SM00397">
    <property type="entry name" value="t_SNARE"/>
    <property type="match status" value="1"/>
</dbReference>
<evidence type="ECO:0000256" key="1">
    <source>
        <dbReference type="ARBA" id="ARBA00009063"/>
    </source>
</evidence>
<dbReference type="InterPro" id="IPR006011">
    <property type="entry name" value="Syntaxin_N"/>
</dbReference>
<dbReference type="GO" id="GO:0031201">
    <property type="term" value="C:SNARE complex"/>
    <property type="evidence" value="ECO:0007669"/>
    <property type="project" value="TreeGrafter"/>
</dbReference>
<dbReference type="InterPro" id="IPR010989">
    <property type="entry name" value="SNARE"/>
</dbReference>
<feature type="region of interest" description="Disordered" evidence="3">
    <location>
        <begin position="1"/>
        <end position="23"/>
    </location>
</feature>
<feature type="domain" description="T-SNARE coiled-coil homology" evidence="5">
    <location>
        <begin position="172"/>
        <end position="234"/>
    </location>
</feature>
<dbReference type="Pfam" id="PF14523">
    <property type="entry name" value="Syntaxin_2"/>
    <property type="match status" value="1"/>
</dbReference>
<dbReference type="PANTHER" id="PTHR19957">
    <property type="entry name" value="SYNTAXIN"/>
    <property type="match status" value="1"/>
</dbReference>
<evidence type="ECO:0000259" key="5">
    <source>
        <dbReference type="PROSITE" id="PS50192"/>
    </source>
</evidence>
<dbReference type="GO" id="GO:0005484">
    <property type="term" value="F:SNAP receptor activity"/>
    <property type="evidence" value="ECO:0007669"/>
    <property type="project" value="InterPro"/>
</dbReference>
<dbReference type="InterPro" id="IPR006012">
    <property type="entry name" value="Syntaxin/epimorphin_CS"/>
</dbReference>
<dbReference type="GO" id="GO:0048278">
    <property type="term" value="P:vesicle docking"/>
    <property type="evidence" value="ECO:0007669"/>
    <property type="project" value="TreeGrafter"/>
</dbReference>
<dbReference type="GO" id="GO:0006886">
    <property type="term" value="P:intracellular protein transport"/>
    <property type="evidence" value="ECO:0007669"/>
    <property type="project" value="InterPro"/>
</dbReference>
<dbReference type="Gene3D" id="1.20.5.110">
    <property type="match status" value="1"/>
</dbReference>
<keyword evidence="4" id="KW-1133">Transmembrane helix</keyword>
<dbReference type="CDD" id="cd15840">
    <property type="entry name" value="SNARE_Qa"/>
    <property type="match status" value="1"/>
</dbReference>
<organism evidence="6 7">
    <name type="scientific">Cymbomonas tetramitiformis</name>
    <dbReference type="NCBI Taxonomy" id="36881"/>
    <lineage>
        <taxon>Eukaryota</taxon>
        <taxon>Viridiplantae</taxon>
        <taxon>Chlorophyta</taxon>
        <taxon>Pyramimonadophyceae</taxon>
        <taxon>Pyramimonadales</taxon>
        <taxon>Pyramimonadaceae</taxon>
        <taxon>Cymbomonas</taxon>
    </lineage>
</organism>
<evidence type="ECO:0000256" key="2">
    <source>
        <dbReference type="ARBA" id="ARBA00022927"/>
    </source>
</evidence>
<comment type="caution">
    <text evidence="6">The sequence shown here is derived from an EMBL/GenBank/DDBJ whole genome shotgun (WGS) entry which is preliminary data.</text>
</comment>
<evidence type="ECO:0000256" key="4">
    <source>
        <dbReference type="SAM" id="Phobius"/>
    </source>
</evidence>
<dbReference type="SUPFAM" id="SSF47661">
    <property type="entry name" value="t-snare proteins"/>
    <property type="match status" value="1"/>
</dbReference>
<protein>
    <recommendedName>
        <fullName evidence="5">t-SNARE coiled-coil homology domain-containing protein</fullName>
    </recommendedName>
</protein>
<dbReference type="Gene3D" id="1.20.58.70">
    <property type="match status" value="1"/>
</dbReference>
<keyword evidence="2" id="KW-0813">Transport</keyword>
<dbReference type="GO" id="GO:0012505">
    <property type="term" value="C:endomembrane system"/>
    <property type="evidence" value="ECO:0007669"/>
    <property type="project" value="TreeGrafter"/>
</dbReference>
<sequence length="269" mass="29566">MSFQDAWKSVGTPINPDATSADSSYSALSKSVSELTNAVRNFESNVNEIGGKNDNSQLRSRLHTVRETIQTMSKDISVRLKVALSENPAQGDDVKVTQAQLIRDFQAALKDFQQAQKTSLTKQRSARADSAAKVTARAEAGSRAEKVSLIASKPQVGGVELSVTESEGLYTKQLIDDREDSIIDMQEQIGEVHAIFKDLAFLLDDQGSTLEDIEANITRTGIQAKKGLSQLDESDKRRRLNRNRMCYVAFAFLIVLIVLMIVLLGNKSS</sequence>
<keyword evidence="4" id="KW-0812">Transmembrane</keyword>
<accession>A0AAE0GIW8</accession>
<comment type="similarity">
    <text evidence="1">Belongs to the syntaxin family.</text>
</comment>
<proteinExistence type="inferred from homology"/>
<reference evidence="6 7" key="1">
    <citation type="journal article" date="2015" name="Genome Biol. Evol.">
        <title>Comparative Genomics of a Bacterivorous Green Alga Reveals Evolutionary Causalities and Consequences of Phago-Mixotrophic Mode of Nutrition.</title>
        <authorList>
            <person name="Burns J.A."/>
            <person name="Paasch A."/>
            <person name="Narechania A."/>
            <person name="Kim E."/>
        </authorList>
    </citation>
    <scope>NUCLEOTIDE SEQUENCE [LARGE SCALE GENOMIC DNA]</scope>
    <source>
        <strain evidence="6 7">PLY_AMNH</strain>
    </source>
</reference>
<dbReference type="InterPro" id="IPR000727">
    <property type="entry name" value="T_SNARE_dom"/>
</dbReference>